<sequence>MPQLDTIFTLTIYLWTWLTLLLLTQKIKALMMPTGPKKQRTTTNKLTSTLPWT</sequence>
<accession>A0A4D6J8S8</accession>
<proteinExistence type="inferred from homology"/>
<evidence type="ECO:0000256" key="3">
    <source>
        <dbReference type="ARBA" id="ARBA00022448"/>
    </source>
</evidence>
<keyword evidence="3 12" id="KW-0813">Transport</keyword>
<keyword evidence="9 12" id="KW-0496">Mitochondrion</keyword>
<keyword evidence="8 12" id="KW-0406">Ion transport</keyword>
<keyword evidence="11" id="KW-0066">ATP synthesis</keyword>
<geneLocation type="mitochondrion" evidence="14"/>
<organism evidence="14">
    <name type="scientific">Pseudoxenodon bambusicola</name>
    <dbReference type="NCBI Taxonomy" id="436191"/>
    <lineage>
        <taxon>Eukaryota</taxon>
        <taxon>Metazoa</taxon>
        <taxon>Chordata</taxon>
        <taxon>Craniata</taxon>
        <taxon>Vertebrata</taxon>
        <taxon>Euteleostomi</taxon>
        <taxon>Lepidosauria</taxon>
        <taxon>Squamata</taxon>
        <taxon>Bifurcata</taxon>
        <taxon>Unidentata</taxon>
        <taxon>Episquamata</taxon>
        <taxon>Toxicofera</taxon>
        <taxon>Serpentes</taxon>
        <taxon>Colubroidea</taxon>
        <taxon>Colubridae</taxon>
        <taxon>Pseudoxenodontinae</taxon>
        <taxon>Pseudoxenodon</taxon>
    </lineage>
</organism>
<dbReference type="Pfam" id="PF00895">
    <property type="entry name" value="ATP-synt_8"/>
    <property type="match status" value="1"/>
</dbReference>
<dbReference type="GO" id="GO:0031966">
    <property type="term" value="C:mitochondrial membrane"/>
    <property type="evidence" value="ECO:0007669"/>
    <property type="project" value="UniProtKB-SubCell"/>
</dbReference>
<evidence type="ECO:0000256" key="6">
    <source>
        <dbReference type="ARBA" id="ARBA00022781"/>
    </source>
</evidence>
<evidence type="ECO:0000256" key="11">
    <source>
        <dbReference type="ARBA" id="ARBA00023310"/>
    </source>
</evidence>
<evidence type="ECO:0000313" key="14">
    <source>
        <dbReference type="EMBL" id="QCD14048.1"/>
    </source>
</evidence>
<comment type="similarity">
    <text evidence="2 12">Belongs to the ATPase protein 8 family.</text>
</comment>
<name>A0A4D6J8S8_9SAUR</name>
<dbReference type="AlphaFoldDB" id="A0A4D6J8S8"/>
<comment type="subcellular location">
    <subcellularLocation>
        <location evidence="1 12">Mitochondrion membrane</location>
        <topology evidence="1 12">Single-pass membrane protein</topology>
    </subcellularLocation>
</comment>
<evidence type="ECO:0000256" key="5">
    <source>
        <dbReference type="ARBA" id="ARBA00022692"/>
    </source>
</evidence>
<gene>
    <name evidence="14" type="primary">ATP8</name>
</gene>
<dbReference type="GO" id="GO:0045259">
    <property type="term" value="C:proton-transporting ATP synthase complex"/>
    <property type="evidence" value="ECO:0007669"/>
    <property type="project" value="UniProtKB-KW"/>
</dbReference>
<dbReference type="EMBL" id="MK238278">
    <property type="protein sequence ID" value="QCD14048.1"/>
    <property type="molecule type" value="Genomic_DNA"/>
</dbReference>
<evidence type="ECO:0000256" key="7">
    <source>
        <dbReference type="ARBA" id="ARBA00022989"/>
    </source>
</evidence>
<evidence type="ECO:0000256" key="2">
    <source>
        <dbReference type="ARBA" id="ARBA00008892"/>
    </source>
</evidence>
<protein>
    <recommendedName>
        <fullName evidence="12">ATP synthase complex subunit 8</fullName>
    </recommendedName>
</protein>
<feature type="transmembrane region" description="Helical" evidence="13">
    <location>
        <begin position="6"/>
        <end position="23"/>
    </location>
</feature>
<dbReference type="GO" id="GO:0015986">
    <property type="term" value="P:proton motive force-driven ATP synthesis"/>
    <property type="evidence" value="ECO:0007669"/>
    <property type="project" value="InterPro"/>
</dbReference>
<evidence type="ECO:0000256" key="1">
    <source>
        <dbReference type="ARBA" id="ARBA00004304"/>
    </source>
</evidence>
<keyword evidence="4 12" id="KW-0138">CF(0)</keyword>
<keyword evidence="7 13" id="KW-1133">Transmembrane helix</keyword>
<evidence type="ECO:0000256" key="10">
    <source>
        <dbReference type="ARBA" id="ARBA00023136"/>
    </source>
</evidence>
<evidence type="ECO:0000256" key="9">
    <source>
        <dbReference type="ARBA" id="ARBA00023128"/>
    </source>
</evidence>
<keyword evidence="10 13" id="KW-0472">Membrane</keyword>
<evidence type="ECO:0000256" key="4">
    <source>
        <dbReference type="ARBA" id="ARBA00022547"/>
    </source>
</evidence>
<reference evidence="14" key="1">
    <citation type="submission" date="2018-11" db="EMBL/GenBank/DDBJ databases">
        <title>The mitochondrial genome of the bamboo false cobra (Pseudoxenodon bambusicola).</title>
        <authorList>
            <person name="He D."/>
        </authorList>
    </citation>
    <scope>NUCLEOTIDE SEQUENCE</scope>
</reference>
<evidence type="ECO:0000256" key="12">
    <source>
        <dbReference type="RuleBase" id="RU003661"/>
    </source>
</evidence>
<evidence type="ECO:0000256" key="13">
    <source>
        <dbReference type="SAM" id="Phobius"/>
    </source>
</evidence>
<dbReference type="GO" id="GO:0015078">
    <property type="term" value="F:proton transmembrane transporter activity"/>
    <property type="evidence" value="ECO:0007669"/>
    <property type="project" value="InterPro"/>
</dbReference>
<keyword evidence="6 12" id="KW-0375">Hydrogen ion transport</keyword>
<keyword evidence="5 12" id="KW-0812">Transmembrane</keyword>
<dbReference type="InterPro" id="IPR001421">
    <property type="entry name" value="ATP8_metazoa"/>
</dbReference>
<evidence type="ECO:0000256" key="8">
    <source>
        <dbReference type="ARBA" id="ARBA00023065"/>
    </source>
</evidence>